<comment type="caution">
    <text evidence="2">The sequence shown here is derived from an EMBL/GenBank/DDBJ whole genome shotgun (WGS) entry which is preliminary data.</text>
</comment>
<protein>
    <submittedName>
        <fullName evidence="2">Amidophosphoribosyltransferase</fullName>
    </submittedName>
</protein>
<accession>A0A229TAL7</accession>
<reference evidence="3" key="1">
    <citation type="submission" date="2017-07" db="EMBL/GenBank/DDBJ databases">
        <title>Comparative genome mining reveals phylogenetic distribution patterns of secondary metabolites in Amycolatopsis.</title>
        <authorList>
            <person name="Adamek M."/>
            <person name="Alanjary M."/>
            <person name="Sales-Ortells H."/>
            <person name="Goodfellow M."/>
            <person name="Bull A.T."/>
            <person name="Kalinowski J."/>
            <person name="Ziemert N."/>
        </authorList>
    </citation>
    <scope>NUCLEOTIDE SEQUENCE [LARGE SCALE GENOMIC DNA]</scope>
    <source>
        <strain evidence="3">H5</strain>
    </source>
</reference>
<dbReference type="PANTHER" id="PTHR47505">
    <property type="entry name" value="DNA UTILIZATION PROTEIN YHGH"/>
    <property type="match status" value="1"/>
</dbReference>
<feature type="compositionally biased region" description="Low complexity" evidence="1">
    <location>
        <begin position="133"/>
        <end position="142"/>
    </location>
</feature>
<evidence type="ECO:0000313" key="3">
    <source>
        <dbReference type="Proteomes" id="UP000215199"/>
    </source>
</evidence>
<dbReference type="InterPro" id="IPR029057">
    <property type="entry name" value="PRTase-like"/>
</dbReference>
<keyword evidence="2" id="KW-0328">Glycosyltransferase</keyword>
<dbReference type="InterPro" id="IPR051910">
    <property type="entry name" value="ComF/GntX_DNA_util-trans"/>
</dbReference>
<evidence type="ECO:0000256" key="1">
    <source>
        <dbReference type="SAM" id="MobiDB-lite"/>
    </source>
</evidence>
<feature type="region of interest" description="Disordered" evidence="1">
    <location>
        <begin position="133"/>
        <end position="160"/>
    </location>
</feature>
<name>A0A229TAL7_9PSEU</name>
<dbReference type="AlphaFoldDB" id="A0A229TAL7"/>
<dbReference type="OrthoDB" id="5244859at2"/>
<dbReference type="GO" id="GO:0016757">
    <property type="term" value="F:glycosyltransferase activity"/>
    <property type="evidence" value="ECO:0007669"/>
    <property type="project" value="UniProtKB-KW"/>
</dbReference>
<dbReference type="PANTHER" id="PTHR47505:SF1">
    <property type="entry name" value="DNA UTILIZATION PROTEIN YHGH"/>
    <property type="match status" value="1"/>
</dbReference>
<evidence type="ECO:0000313" key="2">
    <source>
        <dbReference type="EMBL" id="OXM67981.1"/>
    </source>
</evidence>
<dbReference type="EMBL" id="NMUL01000012">
    <property type="protein sequence ID" value="OXM67981.1"/>
    <property type="molecule type" value="Genomic_DNA"/>
</dbReference>
<dbReference type="RefSeq" id="WP_093948376.1">
    <property type="nucleotide sequence ID" value="NZ_NMUL01000012.1"/>
</dbReference>
<dbReference type="SUPFAM" id="SSF53271">
    <property type="entry name" value="PRTase-like"/>
    <property type="match status" value="1"/>
</dbReference>
<keyword evidence="3" id="KW-1185">Reference proteome</keyword>
<organism evidence="2 3">
    <name type="scientific">Amycolatopsis vastitatis</name>
    <dbReference type="NCBI Taxonomy" id="1905142"/>
    <lineage>
        <taxon>Bacteria</taxon>
        <taxon>Bacillati</taxon>
        <taxon>Actinomycetota</taxon>
        <taxon>Actinomycetes</taxon>
        <taxon>Pseudonocardiales</taxon>
        <taxon>Pseudonocardiaceae</taxon>
        <taxon>Amycolatopsis</taxon>
    </lineage>
</organism>
<gene>
    <name evidence="2" type="ORF">CF165_16490</name>
</gene>
<dbReference type="Proteomes" id="UP000215199">
    <property type="component" value="Unassembled WGS sequence"/>
</dbReference>
<keyword evidence="2" id="KW-0808">Transferase</keyword>
<dbReference type="Gene3D" id="3.40.50.2020">
    <property type="match status" value="1"/>
</dbReference>
<proteinExistence type="predicted"/>
<sequence>MLKKLLDLLIPSRCAACGARGEPCCARCAGAWGSAAEVIRAPTTGLVRVFALARYRGVARRLLIAYKERGRRDLAEPLGRALAEALVVLPLRGTGPPVSASGGTGGLDPVRSLSLRRASAVLGKAGGLDPARSVSLRRASAAPDRAGLEPAHPLRPQSPARAARTMRPARAMCLVPAPSRPSAARVRGGPHVERLANEAASVLAARGIEVAVAPALELAGDARDAVGLGREQRVANLAGRLRFREAGRPPPGYPIVVLDDVVTTGATAAACAKALAAEGFTVSAVLTLLVAG</sequence>